<feature type="region of interest" description="Disordered" evidence="1">
    <location>
        <begin position="28"/>
        <end position="51"/>
    </location>
</feature>
<evidence type="ECO:0000313" key="3">
    <source>
        <dbReference type="EMBL" id="MBB2203009.1"/>
    </source>
</evidence>
<feature type="chain" id="PRO_5031365249" description="Lipoprotein" evidence="2">
    <location>
        <begin position="25"/>
        <end position="51"/>
    </location>
</feature>
<keyword evidence="4" id="KW-1185">Reference proteome</keyword>
<feature type="signal peptide" evidence="2">
    <location>
        <begin position="1"/>
        <end position="24"/>
    </location>
</feature>
<evidence type="ECO:0000256" key="1">
    <source>
        <dbReference type="SAM" id="MobiDB-lite"/>
    </source>
</evidence>
<dbReference type="PROSITE" id="PS51257">
    <property type="entry name" value="PROKAR_LIPOPROTEIN"/>
    <property type="match status" value="1"/>
</dbReference>
<sequence>MTLIRARNGLGALLLLAALATGLAACGKKGAPEAPGPTTKMTFPRTYPAPD</sequence>
<protein>
    <recommendedName>
        <fullName evidence="5">Lipoprotein</fullName>
    </recommendedName>
</protein>
<dbReference type="AlphaFoldDB" id="A0A7W4K9U8"/>
<evidence type="ECO:0000313" key="4">
    <source>
        <dbReference type="Proteomes" id="UP000578030"/>
    </source>
</evidence>
<accession>A0A7W4K9U8</accession>
<evidence type="ECO:0000256" key="2">
    <source>
        <dbReference type="SAM" id="SignalP"/>
    </source>
</evidence>
<organism evidence="3 4">
    <name type="scientific">Gluconacetobacter tumulisoli</name>
    <dbReference type="NCBI Taxonomy" id="1286189"/>
    <lineage>
        <taxon>Bacteria</taxon>
        <taxon>Pseudomonadati</taxon>
        <taxon>Pseudomonadota</taxon>
        <taxon>Alphaproteobacteria</taxon>
        <taxon>Acetobacterales</taxon>
        <taxon>Acetobacteraceae</taxon>
        <taxon>Gluconacetobacter</taxon>
    </lineage>
</organism>
<keyword evidence="2" id="KW-0732">Signal</keyword>
<dbReference type="EMBL" id="JABEQM010000016">
    <property type="protein sequence ID" value="MBB2203009.1"/>
    <property type="molecule type" value="Genomic_DNA"/>
</dbReference>
<reference evidence="3 4" key="1">
    <citation type="submission" date="2020-04" db="EMBL/GenBank/DDBJ databases">
        <title>Description of novel Gluconacetobacter.</title>
        <authorList>
            <person name="Sombolestani A."/>
        </authorList>
    </citation>
    <scope>NUCLEOTIDE SEQUENCE [LARGE SCALE GENOMIC DNA]</scope>
    <source>
        <strain evidence="3 4">LMG 27802</strain>
    </source>
</reference>
<name>A0A7W4K9U8_9PROT</name>
<proteinExistence type="predicted"/>
<gene>
    <name evidence="3" type="ORF">HLH28_15755</name>
</gene>
<dbReference type="RefSeq" id="WP_182960926.1">
    <property type="nucleotide sequence ID" value="NZ_JABEQM010000016.1"/>
</dbReference>
<evidence type="ECO:0008006" key="5">
    <source>
        <dbReference type="Google" id="ProtNLM"/>
    </source>
</evidence>
<dbReference type="Proteomes" id="UP000578030">
    <property type="component" value="Unassembled WGS sequence"/>
</dbReference>
<comment type="caution">
    <text evidence="3">The sequence shown here is derived from an EMBL/GenBank/DDBJ whole genome shotgun (WGS) entry which is preliminary data.</text>
</comment>